<dbReference type="EMBL" id="CP002444">
    <property type="protein sequence ID" value="ADU97675.1"/>
    <property type="molecule type" value="Genomic_DNA"/>
</dbReference>
<organism evidence="1 2">
    <name type="scientific">Thermovibrio ammonificans (strain DSM 15698 / JCM 12110 / HB-1)</name>
    <dbReference type="NCBI Taxonomy" id="648996"/>
    <lineage>
        <taxon>Bacteria</taxon>
        <taxon>Pseudomonadati</taxon>
        <taxon>Aquificota</taxon>
        <taxon>Aquificia</taxon>
        <taxon>Desulfurobacteriales</taxon>
        <taxon>Desulfurobacteriaceae</taxon>
        <taxon>Thermovibrio</taxon>
    </lineage>
</organism>
<dbReference type="KEGG" id="tam:Theam_1719"/>
<protein>
    <submittedName>
        <fullName evidence="1">Uncharacterized protein</fullName>
    </submittedName>
</protein>
<dbReference type="AlphaFoldDB" id="E8T5U9"/>
<evidence type="ECO:0000313" key="2">
    <source>
        <dbReference type="Proteomes" id="UP000006362"/>
    </source>
</evidence>
<proteinExistence type="predicted"/>
<accession>E8T5U9</accession>
<reference evidence="1" key="1">
    <citation type="submission" date="2011-01" db="EMBL/GenBank/DDBJ databases">
        <title>Complete sequence of chromosome of Thermovibrio ammonificans HB-1.</title>
        <authorList>
            <consortium name="US DOE Joint Genome Institute"/>
            <person name="Lucas S."/>
            <person name="Copeland A."/>
            <person name="Lapidus A."/>
            <person name="Cheng J.-F."/>
            <person name="Goodwin L."/>
            <person name="Pitluck S."/>
            <person name="Davenport K."/>
            <person name="Detter J.C."/>
            <person name="Han C."/>
            <person name="Tapia R."/>
            <person name="Land M."/>
            <person name="Hauser L."/>
            <person name="Kyrpides N."/>
            <person name="Ivanova N."/>
            <person name="Ovchinnikova G."/>
            <person name="Vetriani C."/>
            <person name="Woyke T."/>
        </authorList>
    </citation>
    <scope>NUCLEOTIDE SEQUENCE [LARGE SCALE GENOMIC DNA]</scope>
    <source>
        <strain evidence="1">HB-1</strain>
    </source>
</reference>
<name>E8T5U9_THEA1</name>
<dbReference type="eggNOG" id="ENOG502ZXXR">
    <property type="taxonomic scope" value="Bacteria"/>
</dbReference>
<keyword evidence="2" id="KW-1185">Reference proteome</keyword>
<dbReference type="STRING" id="648996.Theam_1719"/>
<sequence length="64" mass="7562">MAKEELHQLMEKMKSHEITQVEFFRGIMKILAHMDVHEEDLQGVTPLLLNFINRLIQNMEKRGA</sequence>
<gene>
    <name evidence="1" type="ordered locus">Theam_1719</name>
</gene>
<dbReference type="HOGENOM" id="CLU_2866333_0_0_0"/>
<dbReference type="Proteomes" id="UP000006362">
    <property type="component" value="Chromosome"/>
</dbReference>
<evidence type="ECO:0000313" key="1">
    <source>
        <dbReference type="EMBL" id="ADU97675.1"/>
    </source>
</evidence>